<feature type="domain" description="GGDEF" evidence="4">
    <location>
        <begin position="251"/>
        <end position="399"/>
    </location>
</feature>
<dbReference type="GO" id="GO:0005886">
    <property type="term" value="C:plasma membrane"/>
    <property type="evidence" value="ECO:0007669"/>
    <property type="project" value="TreeGrafter"/>
</dbReference>
<dbReference type="SMART" id="SM00267">
    <property type="entry name" value="GGDEF"/>
    <property type="match status" value="1"/>
</dbReference>
<dbReference type="eggNOG" id="COG2199">
    <property type="taxonomic scope" value="Bacteria"/>
</dbReference>
<reference evidence="5 6" key="1">
    <citation type="journal article" date="2014" name="Genome Announc.">
        <title>Draft Genome Sequence of the Agar-Degrading Bacterium Catenovulum sp. Strain DS-2, Isolated from Intestines of Haliotis diversicolor.</title>
        <authorList>
            <person name="Shan D."/>
            <person name="Li X."/>
            <person name="Gu Z."/>
            <person name="Wei G."/>
            <person name="Gao Z."/>
            <person name="Shao Z."/>
        </authorList>
    </citation>
    <scope>NUCLEOTIDE SEQUENCE [LARGE SCALE GENOMIC DNA]</scope>
    <source>
        <strain evidence="5 6">DS-2</strain>
    </source>
</reference>
<name>W7QRI6_9ALTE</name>
<dbReference type="STRING" id="1328313.DS2_03675"/>
<feature type="transmembrane region" description="Helical" evidence="3">
    <location>
        <begin position="154"/>
        <end position="175"/>
    </location>
</feature>
<feature type="transmembrane region" description="Helical" evidence="3">
    <location>
        <begin position="204"/>
        <end position="225"/>
    </location>
</feature>
<dbReference type="GO" id="GO:0043709">
    <property type="term" value="P:cell adhesion involved in single-species biofilm formation"/>
    <property type="evidence" value="ECO:0007669"/>
    <property type="project" value="TreeGrafter"/>
</dbReference>
<evidence type="ECO:0000256" key="3">
    <source>
        <dbReference type="SAM" id="Phobius"/>
    </source>
</evidence>
<keyword evidence="6" id="KW-1185">Reference proteome</keyword>
<comment type="catalytic activity">
    <reaction evidence="2">
        <text>2 GTP = 3',3'-c-di-GMP + 2 diphosphate</text>
        <dbReference type="Rhea" id="RHEA:24898"/>
        <dbReference type="ChEBI" id="CHEBI:33019"/>
        <dbReference type="ChEBI" id="CHEBI:37565"/>
        <dbReference type="ChEBI" id="CHEBI:58805"/>
        <dbReference type="EC" id="2.7.7.65"/>
    </reaction>
</comment>
<evidence type="ECO:0000313" key="6">
    <source>
        <dbReference type="Proteomes" id="UP000019276"/>
    </source>
</evidence>
<keyword evidence="3" id="KW-0812">Transmembrane</keyword>
<dbReference type="GO" id="GO:0052621">
    <property type="term" value="F:diguanylate cyclase activity"/>
    <property type="evidence" value="ECO:0007669"/>
    <property type="project" value="UniProtKB-EC"/>
</dbReference>
<keyword evidence="3" id="KW-0472">Membrane</keyword>
<dbReference type="InterPro" id="IPR043128">
    <property type="entry name" value="Rev_trsase/Diguanyl_cyclase"/>
</dbReference>
<dbReference type="InterPro" id="IPR000160">
    <property type="entry name" value="GGDEF_dom"/>
</dbReference>
<dbReference type="Gene3D" id="3.30.70.270">
    <property type="match status" value="1"/>
</dbReference>
<feature type="transmembrane region" description="Helical" evidence="3">
    <location>
        <begin position="6"/>
        <end position="30"/>
    </location>
</feature>
<dbReference type="RefSeq" id="WP_051479593.1">
    <property type="nucleotide sequence ID" value="NZ_ARZY01000004.1"/>
</dbReference>
<dbReference type="PANTHER" id="PTHR45138">
    <property type="entry name" value="REGULATORY COMPONENTS OF SENSORY TRANSDUCTION SYSTEM"/>
    <property type="match status" value="1"/>
</dbReference>
<dbReference type="AlphaFoldDB" id="W7QRI6"/>
<feature type="transmembrane region" description="Helical" evidence="3">
    <location>
        <begin position="111"/>
        <end position="134"/>
    </location>
</feature>
<keyword evidence="3" id="KW-1133">Transmembrane helix</keyword>
<proteinExistence type="predicted"/>
<dbReference type="PROSITE" id="PS50887">
    <property type="entry name" value="GGDEF"/>
    <property type="match status" value="1"/>
</dbReference>
<dbReference type="PANTHER" id="PTHR45138:SF9">
    <property type="entry name" value="DIGUANYLATE CYCLASE DGCM-RELATED"/>
    <property type="match status" value="1"/>
</dbReference>
<gene>
    <name evidence="5" type="ORF">DS2_03675</name>
</gene>
<feature type="transmembrane region" description="Helical" evidence="3">
    <location>
        <begin position="87"/>
        <end position="104"/>
    </location>
</feature>
<dbReference type="OrthoDB" id="5289013at2"/>
<dbReference type="InterPro" id="IPR029787">
    <property type="entry name" value="Nucleotide_cyclase"/>
</dbReference>
<evidence type="ECO:0000256" key="1">
    <source>
        <dbReference type="ARBA" id="ARBA00012528"/>
    </source>
</evidence>
<comment type="caution">
    <text evidence="5">The sequence shown here is derived from an EMBL/GenBank/DDBJ whole genome shotgun (WGS) entry which is preliminary data.</text>
</comment>
<evidence type="ECO:0000259" key="4">
    <source>
        <dbReference type="PROSITE" id="PS50887"/>
    </source>
</evidence>
<dbReference type="SUPFAM" id="SSF55073">
    <property type="entry name" value="Nucleotide cyclase"/>
    <property type="match status" value="1"/>
</dbReference>
<sequence length="399" mass="44675">MVIKALFIPVALVVLSYLAHVEYLFQFGAWNRALEWLPQVSLLLAIGLAAQYNQIRVIIACLLGLAMLPELDYWLAHVPVEGQLLKVTKLLTISTAVILALCLPNKSLRHWLGWLIMLVGISPLVINYFGWQVFPSQLVKLLSFLVEARLPEPFFSYPVLAVCLLVILLSLLACWRYNQAQEGVFISLLCAGWLSSQLVGNQQLVALCFLSVAICAIIFVAQYAYRLAYYDELTGLPSRRALNQYASSLGRNYIVVMSDVDHFKKFNDTYGHDVGDQVLKLVASRLNQVGQGGRVFRYGGEEFTLVFKGHKQTKVVAELERLRQSIAEYDMVVRDKTRASQSKKNRKTSAQSSKQVVNVTISLGYCVSNKSYGSFDACLKIADEALYRAKKAGRNCVSD</sequence>
<dbReference type="GO" id="GO:1902201">
    <property type="term" value="P:negative regulation of bacterial-type flagellum-dependent cell motility"/>
    <property type="evidence" value="ECO:0007669"/>
    <property type="project" value="TreeGrafter"/>
</dbReference>
<feature type="transmembrane region" description="Helical" evidence="3">
    <location>
        <begin position="42"/>
        <end position="67"/>
    </location>
</feature>
<organism evidence="5 6">
    <name type="scientific">Catenovulum agarivorans DS-2</name>
    <dbReference type="NCBI Taxonomy" id="1328313"/>
    <lineage>
        <taxon>Bacteria</taxon>
        <taxon>Pseudomonadati</taxon>
        <taxon>Pseudomonadota</taxon>
        <taxon>Gammaproteobacteria</taxon>
        <taxon>Alteromonadales</taxon>
        <taxon>Alteromonadaceae</taxon>
        <taxon>Catenovulum</taxon>
    </lineage>
</organism>
<dbReference type="Pfam" id="PF00990">
    <property type="entry name" value="GGDEF"/>
    <property type="match status" value="1"/>
</dbReference>
<dbReference type="InterPro" id="IPR050469">
    <property type="entry name" value="Diguanylate_Cyclase"/>
</dbReference>
<evidence type="ECO:0000256" key="2">
    <source>
        <dbReference type="ARBA" id="ARBA00034247"/>
    </source>
</evidence>
<evidence type="ECO:0000313" key="5">
    <source>
        <dbReference type="EMBL" id="EWH11577.1"/>
    </source>
</evidence>
<protein>
    <recommendedName>
        <fullName evidence="1">diguanylate cyclase</fullName>
        <ecNumber evidence="1">2.7.7.65</ecNumber>
    </recommendedName>
</protein>
<dbReference type="Proteomes" id="UP000019276">
    <property type="component" value="Unassembled WGS sequence"/>
</dbReference>
<dbReference type="CDD" id="cd01949">
    <property type="entry name" value="GGDEF"/>
    <property type="match status" value="1"/>
</dbReference>
<dbReference type="EC" id="2.7.7.65" evidence="1"/>
<accession>W7QRI6</accession>
<dbReference type="EMBL" id="ARZY01000004">
    <property type="protein sequence ID" value="EWH11577.1"/>
    <property type="molecule type" value="Genomic_DNA"/>
</dbReference>
<dbReference type="NCBIfam" id="TIGR00254">
    <property type="entry name" value="GGDEF"/>
    <property type="match status" value="1"/>
</dbReference>